<organism evidence="5 6">
    <name type="scientific">Plebeiibacterium sediminum</name>
    <dbReference type="NCBI Taxonomy" id="2992112"/>
    <lineage>
        <taxon>Bacteria</taxon>
        <taxon>Pseudomonadati</taxon>
        <taxon>Bacteroidota</taxon>
        <taxon>Bacteroidia</taxon>
        <taxon>Marinilabiliales</taxon>
        <taxon>Marinilabiliaceae</taxon>
        <taxon>Plebeiibacterium</taxon>
    </lineage>
</organism>
<dbReference type="Pfam" id="PF20736">
    <property type="entry name" value="Glyco_hydro127M"/>
    <property type="match status" value="1"/>
</dbReference>
<evidence type="ECO:0000259" key="1">
    <source>
        <dbReference type="Pfam" id="PF00754"/>
    </source>
</evidence>
<dbReference type="SUPFAM" id="SSF49785">
    <property type="entry name" value="Galactose-binding domain-like"/>
    <property type="match status" value="1"/>
</dbReference>
<feature type="domain" description="Non-reducing end beta-L-arabinofuranosidase-like GH127 middle" evidence="3">
    <location>
        <begin position="436"/>
        <end position="547"/>
    </location>
</feature>
<feature type="domain" description="Non-reducing end beta-L-arabinofuranosidase-like GH127 C-terminal" evidence="4">
    <location>
        <begin position="550"/>
        <end position="656"/>
    </location>
</feature>
<reference evidence="5" key="1">
    <citation type="submission" date="2022-10" db="EMBL/GenBank/DDBJ databases">
        <authorList>
            <person name="Yu W.X."/>
        </authorList>
    </citation>
    <scope>NUCLEOTIDE SEQUENCE</scope>
    <source>
        <strain evidence="5">AAT</strain>
    </source>
</reference>
<dbReference type="Proteomes" id="UP001209229">
    <property type="component" value="Unassembled WGS sequence"/>
</dbReference>
<dbReference type="RefSeq" id="WP_301189872.1">
    <property type="nucleotide sequence ID" value="NZ_JAPDPJ010000012.1"/>
</dbReference>
<dbReference type="InterPro" id="IPR000421">
    <property type="entry name" value="FA58C"/>
</dbReference>
<dbReference type="InterPro" id="IPR049174">
    <property type="entry name" value="Beta-AFase-like"/>
</dbReference>
<name>A0AAE3M3G6_9BACT</name>
<dbReference type="InterPro" id="IPR008928">
    <property type="entry name" value="6-hairpin_glycosidase_sf"/>
</dbReference>
<evidence type="ECO:0000259" key="4">
    <source>
        <dbReference type="Pfam" id="PF20737"/>
    </source>
</evidence>
<dbReference type="GO" id="GO:0016787">
    <property type="term" value="F:hydrolase activity"/>
    <property type="evidence" value="ECO:0007669"/>
    <property type="project" value="UniProtKB-KW"/>
</dbReference>
<accession>A0AAE3M3G6</accession>
<dbReference type="GO" id="GO:0005975">
    <property type="term" value="P:carbohydrate metabolic process"/>
    <property type="evidence" value="ECO:0007669"/>
    <property type="project" value="InterPro"/>
</dbReference>
<dbReference type="Gene3D" id="1.50.10.20">
    <property type="match status" value="1"/>
</dbReference>
<dbReference type="AlphaFoldDB" id="A0AAE3M3G6"/>
<dbReference type="PANTHER" id="PTHR43465">
    <property type="entry name" value="DUF1680 DOMAIN PROTEIN (AFU_ORTHOLOGUE AFUA_1G08910)"/>
    <property type="match status" value="1"/>
</dbReference>
<dbReference type="InterPro" id="IPR008979">
    <property type="entry name" value="Galactose-bd-like_sf"/>
</dbReference>
<evidence type="ECO:0000313" key="6">
    <source>
        <dbReference type="Proteomes" id="UP001209229"/>
    </source>
</evidence>
<evidence type="ECO:0000259" key="3">
    <source>
        <dbReference type="Pfam" id="PF20736"/>
    </source>
</evidence>
<proteinExistence type="predicted"/>
<dbReference type="InterPro" id="IPR012878">
    <property type="entry name" value="Beta-AFase-like_GH127_cat"/>
</dbReference>
<keyword evidence="6" id="KW-1185">Reference proteome</keyword>
<dbReference type="Pfam" id="PF07944">
    <property type="entry name" value="Beta-AFase-like_GH127_cat"/>
    <property type="match status" value="1"/>
</dbReference>
<keyword evidence="5" id="KW-0378">Hydrolase</keyword>
<dbReference type="EMBL" id="JAPDPJ010000012">
    <property type="protein sequence ID" value="MCW3786306.1"/>
    <property type="molecule type" value="Genomic_DNA"/>
</dbReference>
<dbReference type="InterPro" id="IPR049046">
    <property type="entry name" value="Beta-AFase-like_GH127_middle"/>
</dbReference>
<gene>
    <name evidence="5" type="ORF">OM075_07500</name>
</gene>
<dbReference type="Gene3D" id="2.60.120.260">
    <property type="entry name" value="Galactose-binding domain-like"/>
    <property type="match status" value="1"/>
</dbReference>
<dbReference type="Pfam" id="PF20737">
    <property type="entry name" value="Glyco_hydro127C"/>
    <property type="match status" value="1"/>
</dbReference>
<protein>
    <submittedName>
        <fullName evidence="5">Glycoside hydrolase family 127 protein</fullName>
    </submittedName>
</protein>
<evidence type="ECO:0000313" key="5">
    <source>
        <dbReference type="EMBL" id="MCW3786306.1"/>
    </source>
</evidence>
<feature type="domain" description="F5/8 type C" evidence="1">
    <location>
        <begin position="683"/>
        <end position="795"/>
    </location>
</feature>
<dbReference type="InterPro" id="IPR049049">
    <property type="entry name" value="Beta-AFase-like_GH127_C"/>
</dbReference>
<sequence>MKKNLSGILFARVFLLISISLPYLSNAQNKADGNYPIEPVSFTSVTLNDHFWKPKIKINHDVTIPIAIEQSEISGRIKNFEIAGGQATGDFCSQYPFDDSDIYKIIEAASYSLQTNPDKNLDHKLDSLIAKIAIAQEKDGYICTNLTIAQKNHTEAHPWIGSERWEHVNELSHELYNLGHMFEAAAAHYEATGKRNFLDIAIKAADMLDATFGWGKLENYPGHQVVEMGLVQLYRVTGEKRYLNLAKFFLDVRGPGGEEYCQAHKKVINQTEAVGHAVRATYMYAAMADIAALYNDDSYLKASHAIWEDMVHKKTYVTGGIGASGGNEGFANPYELPNMAAYCETCASIGEVFWNYRMFLFDGNSKYYDVLERTLYNALISGVNLEGNRFFYPNPLESIGQHSRSKWFGCACCPPNIARLLPSLPGYIYAKTDKSLFVNLFMENTAQLEVNNTNVTISQHTEYPWNGKITIDVSPEKVKAFDLKIRIPGWSQNEAIPGDLYTFDTKTNNKIDIILNGKPYAYKMDKGYAVISKKWKKGDVISFDLTMTPKTVLANEKVKDDRNKMAVQYGPMMYIAEWPDMDGGKVLNLIVNKDQKFEVKKEAKLLGGVNTINGSTRIVKATTDGGFSYSKELPLKLIPYYSWNNRGAGEMTVWMPYNENSIRPLPAPSIASNSKVSASTSSKSLIAINDQLLPKDAIDHTWPYYHWWPKNDCWEWIQYDFEKEETVSSSKVYWYDDSPFGGCRVPTQWEILYKDGENWIPVKAKGEYKVTKDQWDTIEFEPVKTTALKLRIKLPKEFSTGIHEWIVE</sequence>
<feature type="domain" description="Non-reducing end beta-L-arabinofuranosidase-like GH127 catalytic" evidence="2">
    <location>
        <begin position="44"/>
        <end position="425"/>
    </location>
</feature>
<dbReference type="SUPFAM" id="SSF48208">
    <property type="entry name" value="Six-hairpin glycosidases"/>
    <property type="match status" value="1"/>
</dbReference>
<evidence type="ECO:0000259" key="2">
    <source>
        <dbReference type="Pfam" id="PF07944"/>
    </source>
</evidence>
<comment type="caution">
    <text evidence="5">The sequence shown here is derived from an EMBL/GenBank/DDBJ whole genome shotgun (WGS) entry which is preliminary data.</text>
</comment>
<dbReference type="PANTHER" id="PTHR43465:SF2">
    <property type="entry name" value="DUF1680 DOMAIN PROTEIN (AFU_ORTHOLOGUE AFUA_1G08910)"/>
    <property type="match status" value="1"/>
</dbReference>
<dbReference type="Pfam" id="PF00754">
    <property type="entry name" value="F5_F8_type_C"/>
    <property type="match status" value="1"/>
</dbReference>